<dbReference type="InParanoid" id="E9GWK2"/>
<dbReference type="Proteomes" id="UP000000305">
    <property type="component" value="Unassembled WGS sequence"/>
</dbReference>
<dbReference type="HOGENOM" id="CLU_1810983_0_0_1"/>
<gene>
    <name evidence="2" type="ORF">DAPPUDRAFT_322630</name>
</gene>
<dbReference type="EMBL" id="GL732570">
    <property type="protein sequence ID" value="EFX76116.1"/>
    <property type="molecule type" value="Genomic_DNA"/>
</dbReference>
<keyword evidence="3" id="KW-1185">Reference proteome</keyword>
<accession>E9GWK2</accession>
<reference evidence="2 3" key="1">
    <citation type="journal article" date="2011" name="Science">
        <title>The ecoresponsive genome of Daphnia pulex.</title>
        <authorList>
            <person name="Colbourne J.K."/>
            <person name="Pfrender M.E."/>
            <person name="Gilbert D."/>
            <person name="Thomas W.K."/>
            <person name="Tucker A."/>
            <person name="Oakley T.H."/>
            <person name="Tokishita S."/>
            <person name="Aerts A."/>
            <person name="Arnold G.J."/>
            <person name="Basu M.K."/>
            <person name="Bauer D.J."/>
            <person name="Caceres C.E."/>
            <person name="Carmel L."/>
            <person name="Casola C."/>
            <person name="Choi J.H."/>
            <person name="Detter J.C."/>
            <person name="Dong Q."/>
            <person name="Dusheyko S."/>
            <person name="Eads B.D."/>
            <person name="Frohlich T."/>
            <person name="Geiler-Samerotte K.A."/>
            <person name="Gerlach D."/>
            <person name="Hatcher P."/>
            <person name="Jogdeo S."/>
            <person name="Krijgsveld J."/>
            <person name="Kriventseva E.V."/>
            <person name="Kultz D."/>
            <person name="Laforsch C."/>
            <person name="Lindquist E."/>
            <person name="Lopez J."/>
            <person name="Manak J.R."/>
            <person name="Muller J."/>
            <person name="Pangilinan J."/>
            <person name="Patwardhan R.P."/>
            <person name="Pitluck S."/>
            <person name="Pritham E.J."/>
            <person name="Rechtsteiner A."/>
            <person name="Rho M."/>
            <person name="Rogozin I.B."/>
            <person name="Sakarya O."/>
            <person name="Salamov A."/>
            <person name="Schaack S."/>
            <person name="Shapiro H."/>
            <person name="Shiga Y."/>
            <person name="Skalitzky C."/>
            <person name="Smith Z."/>
            <person name="Souvorov A."/>
            <person name="Sung W."/>
            <person name="Tang Z."/>
            <person name="Tsuchiya D."/>
            <person name="Tu H."/>
            <person name="Vos H."/>
            <person name="Wang M."/>
            <person name="Wolf Y.I."/>
            <person name="Yamagata H."/>
            <person name="Yamada T."/>
            <person name="Ye Y."/>
            <person name="Shaw J.R."/>
            <person name="Andrews J."/>
            <person name="Crease T.J."/>
            <person name="Tang H."/>
            <person name="Lucas S.M."/>
            <person name="Robertson H.M."/>
            <person name="Bork P."/>
            <person name="Koonin E.V."/>
            <person name="Zdobnov E.M."/>
            <person name="Grigoriev I.V."/>
            <person name="Lynch M."/>
            <person name="Boore J.L."/>
        </authorList>
    </citation>
    <scope>NUCLEOTIDE SEQUENCE [LARGE SCALE GENOMIC DNA]</scope>
</reference>
<dbReference type="AlphaFoldDB" id="E9GWK2"/>
<proteinExistence type="predicted"/>
<feature type="region of interest" description="Disordered" evidence="1">
    <location>
        <begin position="69"/>
        <end position="97"/>
    </location>
</feature>
<protein>
    <submittedName>
        <fullName evidence="2">Uncharacterized protein</fullName>
    </submittedName>
</protein>
<organism evidence="2 3">
    <name type="scientific">Daphnia pulex</name>
    <name type="common">Water flea</name>
    <dbReference type="NCBI Taxonomy" id="6669"/>
    <lineage>
        <taxon>Eukaryota</taxon>
        <taxon>Metazoa</taxon>
        <taxon>Ecdysozoa</taxon>
        <taxon>Arthropoda</taxon>
        <taxon>Crustacea</taxon>
        <taxon>Branchiopoda</taxon>
        <taxon>Diplostraca</taxon>
        <taxon>Cladocera</taxon>
        <taxon>Anomopoda</taxon>
        <taxon>Daphniidae</taxon>
        <taxon>Daphnia</taxon>
    </lineage>
</organism>
<feature type="compositionally biased region" description="Basic residues" evidence="1">
    <location>
        <begin position="73"/>
        <end position="89"/>
    </location>
</feature>
<dbReference type="KEGG" id="dpx:DAPPUDRAFT_322630"/>
<evidence type="ECO:0000256" key="1">
    <source>
        <dbReference type="SAM" id="MobiDB-lite"/>
    </source>
</evidence>
<sequence length="152" mass="17743">MQMLRLDHLVEMATDNTVAELRRTAISTIRQQSTELLETQDIKGCWALLDELFQRQFFYRLKLTPPYSEGKGKARYTPKRLHNQQHRPNARSFNTDHLTPAAKEKLCELEEEQKLQNDLAKEAAAKAALVEKQTEVFYQLSNIQRRQAELDN</sequence>
<evidence type="ECO:0000313" key="3">
    <source>
        <dbReference type="Proteomes" id="UP000000305"/>
    </source>
</evidence>
<name>E9GWK2_DAPPU</name>
<evidence type="ECO:0000313" key="2">
    <source>
        <dbReference type="EMBL" id="EFX76116.1"/>
    </source>
</evidence>